<dbReference type="RefSeq" id="XP_046078663.1">
    <property type="nucleotide sequence ID" value="XM_046215014.1"/>
</dbReference>
<dbReference type="PROSITE" id="PS50088">
    <property type="entry name" value="ANK_REPEAT"/>
    <property type="match status" value="3"/>
</dbReference>
<feature type="compositionally biased region" description="Low complexity" evidence="4">
    <location>
        <begin position="143"/>
        <end position="161"/>
    </location>
</feature>
<evidence type="ECO:0000313" key="5">
    <source>
        <dbReference type="EMBL" id="KAH8706042.1"/>
    </source>
</evidence>
<feature type="compositionally biased region" description="Low complexity" evidence="4">
    <location>
        <begin position="126"/>
        <end position="136"/>
    </location>
</feature>
<proteinExistence type="predicted"/>
<organism evidence="5 6">
    <name type="scientific">Talaromyces proteolyticus</name>
    <dbReference type="NCBI Taxonomy" id="1131652"/>
    <lineage>
        <taxon>Eukaryota</taxon>
        <taxon>Fungi</taxon>
        <taxon>Dikarya</taxon>
        <taxon>Ascomycota</taxon>
        <taxon>Pezizomycotina</taxon>
        <taxon>Eurotiomycetes</taxon>
        <taxon>Eurotiomycetidae</taxon>
        <taxon>Eurotiales</taxon>
        <taxon>Trichocomaceae</taxon>
        <taxon>Talaromyces</taxon>
        <taxon>Talaromyces sect. Bacilispori</taxon>
    </lineage>
</organism>
<dbReference type="SUPFAM" id="SSF48403">
    <property type="entry name" value="Ankyrin repeat"/>
    <property type="match status" value="1"/>
</dbReference>
<dbReference type="Gene3D" id="1.25.40.20">
    <property type="entry name" value="Ankyrin repeat-containing domain"/>
    <property type="match status" value="1"/>
</dbReference>
<evidence type="ECO:0000256" key="3">
    <source>
        <dbReference type="PROSITE-ProRule" id="PRU00023"/>
    </source>
</evidence>
<dbReference type="EMBL" id="JAJTJA010000001">
    <property type="protein sequence ID" value="KAH8706042.1"/>
    <property type="molecule type" value="Genomic_DNA"/>
</dbReference>
<dbReference type="PROSITE" id="PS50297">
    <property type="entry name" value="ANK_REP_REGION"/>
    <property type="match status" value="3"/>
</dbReference>
<dbReference type="InterPro" id="IPR002110">
    <property type="entry name" value="Ankyrin_rpt"/>
</dbReference>
<dbReference type="InterPro" id="IPR036770">
    <property type="entry name" value="Ankyrin_rpt-contain_sf"/>
</dbReference>
<evidence type="ECO:0008006" key="7">
    <source>
        <dbReference type="Google" id="ProtNLM"/>
    </source>
</evidence>
<dbReference type="PANTHER" id="PTHR24173">
    <property type="entry name" value="ANKYRIN REPEAT CONTAINING"/>
    <property type="match status" value="1"/>
</dbReference>
<feature type="compositionally biased region" description="Polar residues" evidence="4">
    <location>
        <begin position="70"/>
        <end position="90"/>
    </location>
</feature>
<comment type="caution">
    <text evidence="5">The sequence shown here is derived from an EMBL/GenBank/DDBJ whole genome shotgun (WGS) entry which is preliminary data.</text>
</comment>
<dbReference type="Proteomes" id="UP001201262">
    <property type="component" value="Unassembled WGS sequence"/>
</dbReference>
<keyword evidence="1" id="KW-0677">Repeat</keyword>
<feature type="region of interest" description="Disordered" evidence="4">
    <location>
        <begin position="234"/>
        <end position="254"/>
    </location>
</feature>
<feature type="repeat" description="ANK" evidence="3">
    <location>
        <begin position="354"/>
        <end position="386"/>
    </location>
</feature>
<evidence type="ECO:0000256" key="1">
    <source>
        <dbReference type="ARBA" id="ARBA00022737"/>
    </source>
</evidence>
<feature type="repeat" description="ANK" evidence="3">
    <location>
        <begin position="321"/>
        <end position="353"/>
    </location>
</feature>
<dbReference type="AlphaFoldDB" id="A0AAD4L4X8"/>
<feature type="compositionally biased region" description="Polar residues" evidence="4">
    <location>
        <begin position="102"/>
        <end position="112"/>
    </location>
</feature>
<sequence>MSKHLSYSLEQVPPQNNCVADEFATSRQHYNQLNAYVPYVEPASQQYSGLNAVTRRRIQNRDAARKYRSNRSTITNERPSQTYATHNEQSLPKIRNRAIQPRPSQKVFTSLSEEFPAHRPPAQTHSAYADSAASGSSHDENILLTPPKSTTSSSSRLSGRSQDIPDEFHDMLVEKKLLSHLDSGLADLNKVPPSIEAYGAVSWPNTSHSDHYPFMPDSTSGNFSMTWSDSRERWPTSDCTHPPVPAESRQNPKTTASFTLSYVDDPTYATPHNDEVLSSHDDSDGDENYQTSLHIAAKCGHESMIDMLLKSSIAVDHPDSEGNTPLHVAVLGRNLVILQRLLECGADPNIRNLSGWTPVHLAVQAGSVDAVRMLVSYGGDLGKKARRNV</sequence>
<dbReference type="Pfam" id="PF00023">
    <property type="entry name" value="Ank"/>
    <property type="match status" value="1"/>
</dbReference>
<feature type="region of interest" description="Disordered" evidence="4">
    <location>
        <begin position="62"/>
        <end position="163"/>
    </location>
</feature>
<gene>
    <name evidence="5" type="ORF">BGW36DRAFT_368629</name>
</gene>
<protein>
    <recommendedName>
        <fullName evidence="7">BZIP domain-containing protein</fullName>
    </recommendedName>
</protein>
<dbReference type="GeneID" id="70245301"/>
<evidence type="ECO:0000256" key="2">
    <source>
        <dbReference type="ARBA" id="ARBA00023043"/>
    </source>
</evidence>
<evidence type="ECO:0000256" key="4">
    <source>
        <dbReference type="SAM" id="MobiDB-lite"/>
    </source>
</evidence>
<dbReference type="Pfam" id="PF12796">
    <property type="entry name" value="Ank_2"/>
    <property type="match status" value="1"/>
</dbReference>
<name>A0AAD4L4X8_9EURO</name>
<evidence type="ECO:0000313" key="6">
    <source>
        <dbReference type="Proteomes" id="UP001201262"/>
    </source>
</evidence>
<keyword evidence="2 3" id="KW-0040">ANK repeat</keyword>
<reference evidence="5" key="1">
    <citation type="submission" date="2021-12" db="EMBL/GenBank/DDBJ databases">
        <title>Convergent genome expansion in fungi linked to evolution of root-endophyte symbiosis.</title>
        <authorList>
            <consortium name="DOE Joint Genome Institute"/>
            <person name="Ke Y.-H."/>
            <person name="Bonito G."/>
            <person name="Liao H.-L."/>
            <person name="Looney B."/>
            <person name="Rojas-Flechas A."/>
            <person name="Nash J."/>
            <person name="Hameed K."/>
            <person name="Schadt C."/>
            <person name="Martin F."/>
            <person name="Crous P.W."/>
            <person name="Miettinen O."/>
            <person name="Magnuson J.K."/>
            <person name="Labbe J."/>
            <person name="Jacobson D."/>
            <person name="Doktycz M.J."/>
            <person name="Veneault-Fourrey C."/>
            <person name="Kuo A."/>
            <person name="Mondo S."/>
            <person name="Calhoun S."/>
            <person name="Riley R."/>
            <person name="Ohm R."/>
            <person name="LaButti K."/>
            <person name="Andreopoulos B."/>
            <person name="Pangilinan J."/>
            <person name="Nolan M."/>
            <person name="Tritt A."/>
            <person name="Clum A."/>
            <person name="Lipzen A."/>
            <person name="Daum C."/>
            <person name="Barry K."/>
            <person name="Grigoriev I.V."/>
            <person name="Vilgalys R."/>
        </authorList>
    </citation>
    <scope>NUCLEOTIDE SEQUENCE</scope>
    <source>
        <strain evidence="5">PMI_201</strain>
    </source>
</reference>
<dbReference type="PANTHER" id="PTHR24173:SF74">
    <property type="entry name" value="ANKYRIN REPEAT DOMAIN-CONTAINING PROTEIN 16"/>
    <property type="match status" value="1"/>
</dbReference>
<dbReference type="SMART" id="SM00248">
    <property type="entry name" value="ANK"/>
    <property type="match status" value="3"/>
</dbReference>
<accession>A0AAD4L4X8</accession>
<feature type="repeat" description="ANK" evidence="3">
    <location>
        <begin position="288"/>
        <end position="320"/>
    </location>
</feature>
<keyword evidence="6" id="KW-1185">Reference proteome</keyword>